<evidence type="ECO:0000313" key="8">
    <source>
        <dbReference type="EMBL" id="HEX61856.1"/>
    </source>
</evidence>
<keyword evidence="5" id="KW-0699">rRNA-binding</keyword>
<dbReference type="GO" id="GO:0003735">
    <property type="term" value="F:structural constituent of ribosome"/>
    <property type="evidence" value="ECO:0007669"/>
    <property type="project" value="InterPro"/>
</dbReference>
<dbReference type="InterPro" id="IPR057264">
    <property type="entry name" value="Ribosomal_uL24_C"/>
</dbReference>
<feature type="domain" description="KOW" evidence="7">
    <location>
        <begin position="13"/>
        <end position="40"/>
    </location>
</feature>
<comment type="similarity">
    <text evidence="1 5 6">Belongs to the universal ribosomal protein uL24 family.</text>
</comment>
<dbReference type="GO" id="GO:1990904">
    <property type="term" value="C:ribonucleoprotein complex"/>
    <property type="evidence" value="ECO:0007669"/>
    <property type="project" value="UniProtKB-KW"/>
</dbReference>
<gene>
    <name evidence="5 8" type="primary">rplX</name>
    <name evidence="8" type="ORF">ENR01_01725</name>
</gene>
<dbReference type="EMBL" id="DSPJ01000049">
    <property type="protein sequence ID" value="HEX61856.1"/>
    <property type="molecule type" value="Genomic_DNA"/>
</dbReference>
<sequence length="108" mass="11747">MSNKLRVTSNKLKIRKGDTVKVLSGKDRGREGEVLRVLPQSGKVIVAGINMLKRFTKKTKDSAGGIIETESPLPASKVGVVCPKCKKVSRLTQSRICRHCGESVDKKG</sequence>
<organism evidence="8">
    <name type="scientific">candidate division WWE3 bacterium</name>
    <dbReference type="NCBI Taxonomy" id="2053526"/>
    <lineage>
        <taxon>Bacteria</taxon>
        <taxon>Katanobacteria</taxon>
    </lineage>
</organism>
<dbReference type="InterPro" id="IPR008991">
    <property type="entry name" value="Translation_prot_SH3-like_sf"/>
</dbReference>
<dbReference type="InterPro" id="IPR005824">
    <property type="entry name" value="KOW"/>
</dbReference>
<keyword evidence="5" id="KW-0694">RNA-binding</keyword>
<dbReference type="NCBIfam" id="TIGR01079">
    <property type="entry name" value="rplX_bact"/>
    <property type="match status" value="1"/>
</dbReference>
<dbReference type="Gene3D" id="2.30.30.30">
    <property type="match status" value="1"/>
</dbReference>
<comment type="subunit">
    <text evidence="5">Part of the 50S ribosomal subunit.</text>
</comment>
<dbReference type="PANTHER" id="PTHR12903">
    <property type="entry name" value="MITOCHONDRIAL RIBOSOMAL PROTEIN L24"/>
    <property type="match status" value="1"/>
</dbReference>
<dbReference type="InterPro" id="IPR005825">
    <property type="entry name" value="Ribosomal_uL24_CS"/>
</dbReference>
<comment type="caution">
    <text evidence="8">The sequence shown here is derived from an EMBL/GenBank/DDBJ whole genome shotgun (WGS) entry which is preliminary data.</text>
</comment>
<evidence type="ECO:0000256" key="4">
    <source>
        <dbReference type="ARBA" id="ARBA00035206"/>
    </source>
</evidence>
<dbReference type="GO" id="GO:0006412">
    <property type="term" value="P:translation"/>
    <property type="evidence" value="ECO:0007669"/>
    <property type="project" value="UniProtKB-UniRule"/>
</dbReference>
<name>A0A832E0T1_UNCKA</name>
<evidence type="ECO:0000256" key="2">
    <source>
        <dbReference type="ARBA" id="ARBA00022980"/>
    </source>
</evidence>
<dbReference type="InterPro" id="IPR041988">
    <property type="entry name" value="Ribosomal_uL24_KOW"/>
</dbReference>
<evidence type="ECO:0000259" key="7">
    <source>
        <dbReference type="SMART" id="SM00739"/>
    </source>
</evidence>
<keyword evidence="2 5" id="KW-0689">Ribosomal protein</keyword>
<proteinExistence type="inferred from homology"/>
<dbReference type="SUPFAM" id="SSF50104">
    <property type="entry name" value="Translation proteins SH3-like domain"/>
    <property type="match status" value="1"/>
</dbReference>
<protein>
    <recommendedName>
        <fullName evidence="4 5">Large ribosomal subunit protein uL24</fullName>
    </recommendedName>
</protein>
<dbReference type="GO" id="GO:0005840">
    <property type="term" value="C:ribosome"/>
    <property type="evidence" value="ECO:0007669"/>
    <property type="project" value="UniProtKB-KW"/>
</dbReference>
<dbReference type="Pfam" id="PF17136">
    <property type="entry name" value="ribosomal_L24"/>
    <property type="match status" value="1"/>
</dbReference>
<dbReference type="PROSITE" id="PS01108">
    <property type="entry name" value="RIBOSOMAL_L24"/>
    <property type="match status" value="1"/>
</dbReference>
<evidence type="ECO:0000256" key="6">
    <source>
        <dbReference type="RuleBase" id="RU003477"/>
    </source>
</evidence>
<dbReference type="HAMAP" id="MF_01326_B">
    <property type="entry name" value="Ribosomal_uL24_B"/>
    <property type="match status" value="1"/>
</dbReference>
<keyword evidence="3 5" id="KW-0687">Ribonucleoprotein</keyword>
<dbReference type="InterPro" id="IPR014722">
    <property type="entry name" value="Rib_uL2_dom2"/>
</dbReference>
<evidence type="ECO:0000256" key="1">
    <source>
        <dbReference type="ARBA" id="ARBA00010618"/>
    </source>
</evidence>
<reference evidence="8" key="1">
    <citation type="journal article" date="2020" name="mSystems">
        <title>Genome- and Community-Level Interaction Insights into Carbon Utilization and Element Cycling Functions of Hydrothermarchaeota in Hydrothermal Sediment.</title>
        <authorList>
            <person name="Zhou Z."/>
            <person name="Liu Y."/>
            <person name="Xu W."/>
            <person name="Pan J."/>
            <person name="Luo Z.H."/>
            <person name="Li M."/>
        </authorList>
    </citation>
    <scope>NUCLEOTIDE SEQUENCE [LARGE SCALE GENOMIC DNA]</scope>
    <source>
        <strain evidence="8">SpSt-361</strain>
    </source>
</reference>
<comment type="function">
    <text evidence="5">One of two assembly initiator proteins, it binds directly to the 5'-end of the 23S rRNA, where it nucleates assembly of the 50S subunit.</text>
</comment>
<dbReference type="InterPro" id="IPR003256">
    <property type="entry name" value="Ribosomal_uL24"/>
</dbReference>
<dbReference type="CDD" id="cd06089">
    <property type="entry name" value="KOW_RPL26"/>
    <property type="match status" value="1"/>
</dbReference>
<dbReference type="SMART" id="SM00739">
    <property type="entry name" value="KOW"/>
    <property type="match status" value="1"/>
</dbReference>
<dbReference type="AlphaFoldDB" id="A0A832E0T1"/>
<accession>A0A832E0T1</accession>
<comment type="function">
    <text evidence="5">One of the proteins that surrounds the polypeptide exit tunnel on the outside of the subunit.</text>
</comment>
<dbReference type="Pfam" id="PF00467">
    <property type="entry name" value="KOW"/>
    <property type="match status" value="1"/>
</dbReference>
<dbReference type="GO" id="GO:0019843">
    <property type="term" value="F:rRNA binding"/>
    <property type="evidence" value="ECO:0007669"/>
    <property type="project" value="UniProtKB-UniRule"/>
</dbReference>
<evidence type="ECO:0000256" key="5">
    <source>
        <dbReference type="HAMAP-Rule" id="MF_01326"/>
    </source>
</evidence>
<evidence type="ECO:0000256" key="3">
    <source>
        <dbReference type="ARBA" id="ARBA00023274"/>
    </source>
</evidence>